<gene>
    <name evidence="2" type="ORF">BG015_005033</name>
</gene>
<reference evidence="2" key="1">
    <citation type="journal article" date="2020" name="Fungal Divers.">
        <title>Resolving the Mortierellaceae phylogeny through synthesis of multi-gene phylogenetics and phylogenomics.</title>
        <authorList>
            <person name="Vandepol N."/>
            <person name="Liber J."/>
            <person name="Desiro A."/>
            <person name="Na H."/>
            <person name="Kennedy M."/>
            <person name="Barry K."/>
            <person name="Grigoriev I.V."/>
            <person name="Miller A.N."/>
            <person name="O'Donnell K."/>
            <person name="Stajich J.E."/>
            <person name="Bonito G."/>
        </authorList>
    </citation>
    <scope>NUCLEOTIDE SEQUENCE</scope>
    <source>
        <strain evidence="2">NRRL 6426</strain>
    </source>
</reference>
<comment type="caution">
    <text evidence="2">The sequence shown here is derived from an EMBL/GenBank/DDBJ whole genome shotgun (WGS) entry which is preliminary data.</text>
</comment>
<sequence length="389" mass="43749">MQADLIGDDGHADTDDSDMPPQRSIRMRFVNENWMYPGDQAFEIRELNPIGEGYLCPILVFCELTNSRSKLTPASRAGYHFVSGRISLCKSKRYFGSHAGTRGLIKLSDMDVNMSNEDKQRICIAWEWMKENHPLIKDLDIEEPSDLTNATETLLEEAEMTEQGANMTRLGACHMGPVGTGGPTTADESNNLANLTIGLLGRDQKVVKYSNPCLLGYLFPTLYPRGQGFFSLDYDGVKRGNIDQIEVYDVEGIGEEHVFSSEDERGESQSDDLVDQEHLADSDSDEEDTDTESDIIDSEEELDGQSQENASKYSKSTIKNYAKFRLLNVDRRWGRNIKFILMMFDWIQKSAIFAYQRRLARSSTGGRLTRAEDVLDRSVGVEDSIAIAN</sequence>
<evidence type="ECO:0000313" key="3">
    <source>
        <dbReference type="Proteomes" id="UP000748756"/>
    </source>
</evidence>
<dbReference type="AlphaFoldDB" id="A0A9P5RA22"/>
<name>A0A9P5RA22_9FUNG</name>
<protein>
    <submittedName>
        <fullName evidence="2">Uncharacterized protein</fullName>
    </submittedName>
</protein>
<dbReference type="OrthoDB" id="2431150at2759"/>
<feature type="region of interest" description="Disordered" evidence="1">
    <location>
        <begin position="1"/>
        <end position="22"/>
    </location>
</feature>
<accession>A0A9P5RA22</accession>
<organism evidence="2 3">
    <name type="scientific">Linnemannia schmuckeri</name>
    <dbReference type="NCBI Taxonomy" id="64567"/>
    <lineage>
        <taxon>Eukaryota</taxon>
        <taxon>Fungi</taxon>
        <taxon>Fungi incertae sedis</taxon>
        <taxon>Mucoromycota</taxon>
        <taxon>Mortierellomycotina</taxon>
        <taxon>Mortierellomycetes</taxon>
        <taxon>Mortierellales</taxon>
        <taxon>Mortierellaceae</taxon>
        <taxon>Linnemannia</taxon>
    </lineage>
</organism>
<keyword evidence="3" id="KW-1185">Reference proteome</keyword>
<evidence type="ECO:0000313" key="2">
    <source>
        <dbReference type="EMBL" id="KAF9124743.1"/>
    </source>
</evidence>
<feature type="compositionally biased region" description="Acidic residues" evidence="1">
    <location>
        <begin position="282"/>
        <end position="303"/>
    </location>
</feature>
<feature type="region of interest" description="Disordered" evidence="1">
    <location>
        <begin position="260"/>
        <end position="311"/>
    </location>
</feature>
<proteinExistence type="predicted"/>
<evidence type="ECO:0000256" key="1">
    <source>
        <dbReference type="SAM" id="MobiDB-lite"/>
    </source>
</evidence>
<dbReference type="EMBL" id="JAAAUQ010002335">
    <property type="protein sequence ID" value="KAF9124743.1"/>
    <property type="molecule type" value="Genomic_DNA"/>
</dbReference>
<dbReference type="Proteomes" id="UP000748756">
    <property type="component" value="Unassembled WGS sequence"/>
</dbReference>